<sequence>MKYNLSDFQSSVPEGAVLFRILEAAEDCILTKKAEEQAVIAMTLEITSPINKRLTETIPSYRLFINHHDKSPFYQFLKAVSLALNSNGIDDVKELIGLGGEVDYRRVSAKNSDRTFARFSNWIIWSPPEISHQQLDNYQAEVNDWSDVDDFV</sequence>
<reference evidence="1 2" key="1">
    <citation type="submission" date="2020-03" db="EMBL/GenBank/DDBJ databases">
        <title>Soil Listeria distribution.</title>
        <authorList>
            <person name="Liao J."/>
            <person name="Wiedmann M."/>
        </authorList>
    </citation>
    <scope>NUCLEOTIDE SEQUENCE [LARGE SCALE GENOMIC DNA]</scope>
    <source>
        <strain evidence="1 2">FSL L7-1614</strain>
    </source>
</reference>
<dbReference type="Proteomes" id="UP000569903">
    <property type="component" value="Unassembled WGS sequence"/>
</dbReference>
<organism evidence="1 2">
    <name type="scientific">Listeria newyorkensis</name>
    <dbReference type="NCBI Taxonomy" id="1497681"/>
    <lineage>
        <taxon>Bacteria</taxon>
        <taxon>Bacillati</taxon>
        <taxon>Bacillota</taxon>
        <taxon>Bacilli</taxon>
        <taxon>Bacillales</taxon>
        <taxon>Listeriaceae</taxon>
        <taxon>Listeria</taxon>
    </lineage>
</organism>
<name>A0A841YXT4_9LIST</name>
<evidence type="ECO:0000313" key="2">
    <source>
        <dbReference type="Proteomes" id="UP000569903"/>
    </source>
</evidence>
<gene>
    <name evidence="1" type="ORF">HB850_08970</name>
</gene>
<evidence type="ECO:0000313" key="1">
    <source>
        <dbReference type="EMBL" id="MBC1457889.1"/>
    </source>
</evidence>
<evidence type="ECO:0008006" key="3">
    <source>
        <dbReference type="Google" id="ProtNLM"/>
    </source>
</evidence>
<dbReference type="RefSeq" id="WP_185389140.1">
    <property type="nucleotide sequence ID" value="NZ_JAARQN010000006.1"/>
</dbReference>
<comment type="caution">
    <text evidence="1">The sequence shown here is derived from an EMBL/GenBank/DDBJ whole genome shotgun (WGS) entry which is preliminary data.</text>
</comment>
<dbReference type="AlphaFoldDB" id="A0A841YXT4"/>
<protein>
    <recommendedName>
        <fullName evidence="3">DUF669 domain-containing protein</fullName>
    </recommendedName>
</protein>
<proteinExistence type="predicted"/>
<accession>A0A841YXT4</accession>
<dbReference type="EMBL" id="JAARQN010000006">
    <property type="protein sequence ID" value="MBC1457889.1"/>
    <property type="molecule type" value="Genomic_DNA"/>
</dbReference>